<organism evidence="3 4">
    <name type="scientific">Actinoplanes oblitus</name>
    <dbReference type="NCBI Taxonomy" id="3040509"/>
    <lineage>
        <taxon>Bacteria</taxon>
        <taxon>Bacillati</taxon>
        <taxon>Actinomycetota</taxon>
        <taxon>Actinomycetes</taxon>
        <taxon>Micromonosporales</taxon>
        <taxon>Micromonosporaceae</taxon>
        <taxon>Actinoplanes</taxon>
    </lineage>
</organism>
<evidence type="ECO:0000259" key="2">
    <source>
        <dbReference type="Pfam" id="PF08327"/>
    </source>
</evidence>
<gene>
    <name evidence="3" type="ORF">ACTOB_003330</name>
</gene>
<dbReference type="RefSeq" id="WP_284921108.1">
    <property type="nucleotide sequence ID" value="NZ_CP126980.1"/>
</dbReference>
<dbReference type="EMBL" id="CP126980">
    <property type="protein sequence ID" value="WIM99670.1"/>
    <property type="molecule type" value="Genomic_DNA"/>
</dbReference>
<evidence type="ECO:0000313" key="3">
    <source>
        <dbReference type="EMBL" id="WIM99670.1"/>
    </source>
</evidence>
<evidence type="ECO:0000256" key="1">
    <source>
        <dbReference type="ARBA" id="ARBA00006817"/>
    </source>
</evidence>
<feature type="domain" description="Activator of Hsp90 ATPase homologue 1/2-like C-terminal" evidence="2">
    <location>
        <begin position="13"/>
        <end position="138"/>
    </location>
</feature>
<dbReference type="Gene3D" id="3.30.530.20">
    <property type="match status" value="1"/>
</dbReference>
<protein>
    <submittedName>
        <fullName evidence="3">SRPBCC domain-containing protein</fullName>
    </submittedName>
</protein>
<dbReference type="InterPro" id="IPR013538">
    <property type="entry name" value="ASHA1/2-like_C"/>
</dbReference>
<dbReference type="SUPFAM" id="SSF55961">
    <property type="entry name" value="Bet v1-like"/>
    <property type="match status" value="1"/>
</dbReference>
<reference evidence="3 4" key="1">
    <citation type="submission" date="2023-06" db="EMBL/GenBank/DDBJ databases">
        <authorList>
            <person name="Yushchuk O."/>
            <person name="Binda E."/>
            <person name="Ruckert-Reed C."/>
            <person name="Fedorenko V."/>
            <person name="Kalinowski J."/>
            <person name="Marinelli F."/>
        </authorList>
    </citation>
    <scope>NUCLEOTIDE SEQUENCE [LARGE SCALE GENOMIC DNA]</scope>
    <source>
        <strain evidence="3 4">NRRL 3884</strain>
    </source>
</reference>
<dbReference type="Pfam" id="PF08327">
    <property type="entry name" value="AHSA1"/>
    <property type="match status" value="1"/>
</dbReference>
<dbReference type="InterPro" id="IPR023393">
    <property type="entry name" value="START-like_dom_sf"/>
</dbReference>
<name>A0ABY8WP92_9ACTN</name>
<accession>A0ABY8WP92</accession>
<proteinExistence type="inferred from homology"/>
<dbReference type="Proteomes" id="UP001240150">
    <property type="component" value="Chromosome"/>
</dbReference>
<sequence>MVANTMSHRCEIDAPAERVWATLTAPAFLGRWFGGGAPAELDLRPGGRLLFGHHTTHGTLLARIGTVQPAHRLTFHWAPGPAGAEPGAAATLVELTLTERAGRTRLEVTESGFAGLDVPAEELAARYSANDAGWPRKLAEVRDEAEAPRA</sequence>
<keyword evidence="4" id="KW-1185">Reference proteome</keyword>
<evidence type="ECO:0000313" key="4">
    <source>
        <dbReference type="Proteomes" id="UP001240150"/>
    </source>
</evidence>
<comment type="similarity">
    <text evidence="1">Belongs to the AHA1 family.</text>
</comment>